<reference evidence="1" key="1">
    <citation type="submission" date="2021-01" db="EMBL/GenBank/DDBJ databases">
        <authorList>
            <person name="Sun Q."/>
        </authorList>
    </citation>
    <scope>NUCLEOTIDE SEQUENCE</scope>
    <source>
        <strain evidence="1">YIM B02566</strain>
    </source>
</reference>
<gene>
    <name evidence="1" type="ORF">JHL16_27435</name>
</gene>
<evidence type="ECO:0000313" key="2">
    <source>
        <dbReference type="Proteomes" id="UP000616151"/>
    </source>
</evidence>
<accession>A0ACC5RBV0</accession>
<organism evidence="1 2">
    <name type="scientific">Taklimakanibacter albus</name>
    <dbReference type="NCBI Taxonomy" id="2800327"/>
    <lineage>
        <taxon>Bacteria</taxon>
        <taxon>Pseudomonadati</taxon>
        <taxon>Pseudomonadota</taxon>
        <taxon>Alphaproteobacteria</taxon>
        <taxon>Hyphomicrobiales</taxon>
        <taxon>Aestuariivirgaceae</taxon>
        <taxon>Taklimakanibacter</taxon>
    </lineage>
</organism>
<dbReference type="Proteomes" id="UP000616151">
    <property type="component" value="Unassembled WGS sequence"/>
</dbReference>
<keyword evidence="2" id="KW-1185">Reference proteome</keyword>
<comment type="caution">
    <text evidence="1">The sequence shown here is derived from an EMBL/GenBank/DDBJ whole genome shotgun (WGS) entry which is preliminary data.</text>
</comment>
<protein>
    <submittedName>
        <fullName evidence="1">Tetratricopeptide repeat protein</fullName>
    </submittedName>
</protein>
<proteinExistence type="predicted"/>
<evidence type="ECO:0000313" key="1">
    <source>
        <dbReference type="EMBL" id="MBK1870127.1"/>
    </source>
</evidence>
<sequence length="399" mass="44128">MAEAQTTNGSGRLNSWKEIAAFFGRDERTVKRWEHQRGLPVRRIPGGGRSPVYAYRHDLEAWLRHEAKAAQAASSASPQTKDLYLNGVYLWQKRTPASLRKAVEIFQHVIALDPKDARAHAGLATAYDLLVEQDVLPPEQGFPLAKAAAERAIALDARLAQAQSVLADIEFFWLRQTEDGLRRFALACELDPRSAQALHWHAEALLYAGRPHDALVEIVKAQALDPQSRSILTAKALILFRAGRAAEAESLLEQLIANEPDYPPPYWGLIFIALARDDNERYLALSQRLFEVKGFGAGNAIIAAGRKGLAIDGRAGMAEAMLTTAEPHYASGAVTAYYMAHIHGLRNDWRNAARFLKQSLAKGEDSVVDYSVDPAFRTVQANRDFQDQLAATALPVCRE</sequence>
<dbReference type="EMBL" id="JAENHL010000008">
    <property type="protein sequence ID" value="MBK1870127.1"/>
    <property type="molecule type" value="Genomic_DNA"/>
</dbReference>
<name>A0ACC5RBV0_9HYPH</name>